<dbReference type="InterPro" id="IPR024976">
    <property type="entry name" value="DUF3885"/>
</dbReference>
<dbReference type="Proteomes" id="UP001189143">
    <property type="component" value="Unassembled WGS sequence"/>
</dbReference>
<gene>
    <name evidence="3" type="ORF">CNEO2_190094</name>
    <name evidence="2" type="ORF">CNEO_42695</name>
    <name evidence="4" type="ORF">CNEONATNEC25_02583</name>
</gene>
<dbReference type="EMBL" id="UWJD01000002">
    <property type="protein sequence ID" value="VCT84982.1"/>
    <property type="molecule type" value="Genomic_DNA"/>
</dbReference>
<evidence type="ECO:0000259" key="1">
    <source>
        <dbReference type="Pfam" id="PF13021"/>
    </source>
</evidence>
<evidence type="ECO:0000313" key="2">
    <source>
        <dbReference type="EMBL" id="CAG9706861.1"/>
    </source>
</evidence>
<proteinExistence type="predicted"/>
<reference evidence="3" key="3">
    <citation type="submission" date="2022-10" db="EMBL/GenBank/DDBJ databases">
        <authorList>
            <person name="Aires J."/>
            <person name="Mesa V."/>
        </authorList>
    </citation>
    <scope>NUCLEOTIDE SEQUENCE</scope>
    <source>
        <strain evidence="3">Clostridium neonatale JD116</strain>
    </source>
</reference>
<evidence type="ECO:0000313" key="3">
    <source>
        <dbReference type="EMBL" id="CAI3556681.1"/>
    </source>
</evidence>
<protein>
    <recommendedName>
        <fullName evidence="1">DUF3885 domain-containing protein</fullName>
    </recommendedName>
</protein>
<organism evidence="4 5">
    <name type="scientific">Clostridium neonatale</name>
    <dbReference type="NCBI Taxonomy" id="137838"/>
    <lineage>
        <taxon>Bacteria</taxon>
        <taxon>Bacillati</taxon>
        <taxon>Bacillota</taxon>
        <taxon>Clostridia</taxon>
        <taxon>Eubacteriales</taxon>
        <taxon>Clostridiaceae</taxon>
        <taxon>Clostridium</taxon>
    </lineage>
</organism>
<dbReference type="AlphaFoldDB" id="A0A650MIH6"/>
<feature type="domain" description="DUF3885" evidence="1">
    <location>
        <begin position="14"/>
        <end position="184"/>
    </location>
</feature>
<evidence type="ECO:0000313" key="4">
    <source>
        <dbReference type="EMBL" id="VCT84982.1"/>
    </source>
</evidence>
<name>A0A650MIH6_9CLOT</name>
<reference evidence="2" key="2">
    <citation type="submission" date="2021-10" db="EMBL/GenBank/DDBJ databases">
        <authorList>
            <person name="Mesa V."/>
        </authorList>
    </citation>
    <scope>NUCLEOTIDE SEQUENCE</scope>
    <source>
        <strain evidence="2">CC3_PB</strain>
    </source>
</reference>
<dbReference type="EMBL" id="CAKJVE010000004">
    <property type="protein sequence ID" value="CAG9706861.1"/>
    <property type="molecule type" value="Genomic_DNA"/>
</dbReference>
<dbReference type="Pfam" id="PF13021">
    <property type="entry name" value="DUF3885"/>
    <property type="match status" value="1"/>
</dbReference>
<dbReference type="EMBL" id="CAMTCP010000110">
    <property type="protein sequence ID" value="CAI3556681.1"/>
    <property type="molecule type" value="Genomic_DNA"/>
</dbReference>
<dbReference type="Proteomes" id="UP000431451">
    <property type="component" value="Unassembled WGS sequence"/>
</dbReference>
<dbReference type="RefSeq" id="WP_125148574.1">
    <property type="nucleotide sequence ID" value="NZ_CAKJVE010000004.1"/>
</dbReference>
<dbReference type="Proteomes" id="UP000789738">
    <property type="component" value="Unassembled WGS sequence"/>
</dbReference>
<accession>A0A650MIH6</accession>
<reference evidence="4 5" key="1">
    <citation type="submission" date="2018-06" db="EMBL/GenBank/DDBJ databases">
        <authorList>
            <consortium name="IHU Genomes"/>
        </authorList>
    </citation>
    <scope>NUCLEOTIDE SEQUENCE [LARGE SCALE GENOMIC DNA]</scope>
    <source>
        <strain evidence="4 5">NEC25</strain>
    </source>
</reference>
<evidence type="ECO:0000313" key="5">
    <source>
        <dbReference type="Proteomes" id="UP000431451"/>
    </source>
</evidence>
<sequence length="191" mass="23136">MNTISDILNDFKIYPVIWKNNKYTLCLNLSKDIDYEKTSDPIYIDTVNKRCIEIFKEIFEDKDEVMFIANTYSDDFVYDFVKIKSYIRNKNVLKTLNLISENMEIENEVIEIKHYCLKCKVNDLNYNKLIRHLTEQDLGKNYKGLADYYIVKLNEKIVFRYCLDEYIDIVFDNVDNMNQYKSRFLNYYEEQ</sequence>